<feature type="compositionally biased region" description="Basic and acidic residues" evidence="1">
    <location>
        <begin position="82"/>
        <end position="104"/>
    </location>
</feature>
<comment type="caution">
    <text evidence="2">The sequence shown here is derived from an EMBL/GenBank/DDBJ whole genome shotgun (WGS) entry which is preliminary data.</text>
</comment>
<reference evidence="2 3" key="1">
    <citation type="submission" date="2016-09" db="EMBL/GenBank/DDBJ databases">
        <authorList>
            <person name="Capua I."/>
            <person name="De Benedictis P."/>
            <person name="Joannis T."/>
            <person name="Lombin L.H."/>
            <person name="Cattoli G."/>
        </authorList>
    </citation>
    <scope>NUCLEOTIDE SEQUENCE [LARGE SCALE GENOMIC DNA]</scope>
    <source>
        <strain evidence="2 3">IMI 309357</strain>
    </source>
</reference>
<dbReference type="EMBL" id="MJBS01000087">
    <property type="protein sequence ID" value="OHE95178.1"/>
    <property type="molecule type" value="Genomic_DNA"/>
</dbReference>
<evidence type="ECO:0000313" key="2">
    <source>
        <dbReference type="EMBL" id="OHE95178.1"/>
    </source>
</evidence>
<dbReference type="Gene3D" id="3.40.50.150">
    <property type="entry name" value="Vaccinia Virus protein VP39"/>
    <property type="match status" value="1"/>
</dbReference>
<gene>
    <name evidence="2" type="ORF">CORC01_09565</name>
</gene>
<evidence type="ECO:0000256" key="1">
    <source>
        <dbReference type="SAM" id="MobiDB-lite"/>
    </source>
</evidence>
<dbReference type="Proteomes" id="UP000176998">
    <property type="component" value="Unassembled WGS sequence"/>
</dbReference>
<sequence>MSFKVLDICKHPIEQGFEHESCDLVLAANVLRDTPSLRQTLVHVRKLLNSEGRQYMEELSYDALPLSFVRVRVLPGCWLGAEDQRPDQPHLSPDRQDVEVRNAG</sequence>
<dbReference type="RefSeq" id="XP_022472340.1">
    <property type="nucleotide sequence ID" value="XM_022621194.1"/>
</dbReference>
<dbReference type="SUPFAM" id="SSF53335">
    <property type="entry name" value="S-adenosyl-L-methionine-dependent methyltransferases"/>
    <property type="match status" value="1"/>
</dbReference>
<accession>A0A1G4B177</accession>
<keyword evidence="3" id="KW-1185">Reference proteome</keyword>
<proteinExistence type="predicted"/>
<protein>
    <submittedName>
        <fullName evidence="2">Polyketide synthase</fullName>
    </submittedName>
</protein>
<feature type="region of interest" description="Disordered" evidence="1">
    <location>
        <begin position="81"/>
        <end position="104"/>
    </location>
</feature>
<dbReference type="OrthoDB" id="329835at2759"/>
<dbReference type="AlphaFoldDB" id="A0A1G4B177"/>
<evidence type="ECO:0000313" key="3">
    <source>
        <dbReference type="Proteomes" id="UP000176998"/>
    </source>
</evidence>
<dbReference type="GeneID" id="34562704"/>
<dbReference type="STRING" id="1209926.A0A1G4B177"/>
<dbReference type="InterPro" id="IPR029063">
    <property type="entry name" value="SAM-dependent_MTases_sf"/>
</dbReference>
<name>A0A1G4B177_9PEZI</name>
<organism evidence="2 3">
    <name type="scientific">Colletotrichum orchidophilum</name>
    <dbReference type="NCBI Taxonomy" id="1209926"/>
    <lineage>
        <taxon>Eukaryota</taxon>
        <taxon>Fungi</taxon>
        <taxon>Dikarya</taxon>
        <taxon>Ascomycota</taxon>
        <taxon>Pezizomycotina</taxon>
        <taxon>Sordariomycetes</taxon>
        <taxon>Hypocreomycetidae</taxon>
        <taxon>Glomerellales</taxon>
        <taxon>Glomerellaceae</taxon>
        <taxon>Colletotrichum</taxon>
    </lineage>
</organism>